<sequence length="212" mass="24405">MEEDLISKKELLEVTGISYGQLYRWKRKRLIPEEWFIRKSTFTGQETFFPRDKILARIERIKNMKDDLSLDELADVFSPSPAGVSVRWDEVSERHIVTEVAQRVYRERHPEARVLSFDELLCLYVLDAALQTGEVSLDEGRMALQLMENEYPQLQRGAEQGRAVELVFVRKLGIATCLLATLPGELRFEQGARVVARINIPACVEQLKLKLA</sequence>
<organism evidence="1 2">
    <name type="scientific">Alicyclobacillus macrosporangiidus</name>
    <dbReference type="NCBI Taxonomy" id="392015"/>
    <lineage>
        <taxon>Bacteria</taxon>
        <taxon>Bacillati</taxon>
        <taxon>Bacillota</taxon>
        <taxon>Bacilli</taxon>
        <taxon>Bacillales</taxon>
        <taxon>Alicyclobacillaceae</taxon>
        <taxon>Alicyclobacillus</taxon>
    </lineage>
</organism>
<keyword evidence="2" id="KW-1185">Reference proteome</keyword>
<dbReference type="Proteomes" id="UP000183508">
    <property type="component" value="Unassembled WGS sequence"/>
</dbReference>
<dbReference type="AlphaFoldDB" id="A0A1I7L6P9"/>
<dbReference type="RefSeq" id="WP_074955899.1">
    <property type="nucleotide sequence ID" value="NZ_FPBV01000026.1"/>
</dbReference>
<reference evidence="2" key="1">
    <citation type="submission" date="2016-10" db="EMBL/GenBank/DDBJ databases">
        <authorList>
            <person name="Varghese N."/>
        </authorList>
    </citation>
    <scope>NUCLEOTIDE SEQUENCE [LARGE SCALE GENOMIC DNA]</scope>
    <source>
        <strain evidence="2">DSM 17980</strain>
    </source>
</reference>
<dbReference type="OrthoDB" id="1648298at2"/>
<name>A0A1I7L6P9_9BACL</name>
<dbReference type="STRING" id="392015.SAMN05421543_1265"/>
<dbReference type="EMBL" id="FPBV01000026">
    <property type="protein sequence ID" value="SFV05164.1"/>
    <property type="molecule type" value="Genomic_DNA"/>
</dbReference>
<gene>
    <name evidence="1" type="ORF">SAMN05421543_1265</name>
</gene>
<evidence type="ECO:0000313" key="2">
    <source>
        <dbReference type="Proteomes" id="UP000183508"/>
    </source>
</evidence>
<dbReference type="Pfam" id="PF13171">
    <property type="entry name" value="DUF4004"/>
    <property type="match status" value="1"/>
</dbReference>
<protein>
    <recommendedName>
        <fullName evidence="3">DUF4004 domain-containing protein</fullName>
    </recommendedName>
</protein>
<proteinExistence type="predicted"/>
<evidence type="ECO:0000313" key="1">
    <source>
        <dbReference type="EMBL" id="SFV05164.1"/>
    </source>
</evidence>
<dbReference type="eggNOG" id="COG0789">
    <property type="taxonomic scope" value="Bacteria"/>
</dbReference>
<accession>A0A1I7L6P9</accession>
<dbReference type="InterPro" id="IPR025063">
    <property type="entry name" value="DUF4004"/>
</dbReference>
<evidence type="ECO:0008006" key="3">
    <source>
        <dbReference type="Google" id="ProtNLM"/>
    </source>
</evidence>